<dbReference type="SMART" id="SM00450">
    <property type="entry name" value="RHOD"/>
    <property type="match status" value="1"/>
</dbReference>
<dbReference type="InterPro" id="IPR050229">
    <property type="entry name" value="GlpE_sulfurtransferase"/>
</dbReference>
<reference evidence="2 3" key="1">
    <citation type="submission" date="2021-05" db="EMBL/GenBank/DDBJ databases">
        <title>Novel Bacillus species.</title>
        <authorList>
            <person name="Liu G."/>
        </authorList>
    </citation>
    <scope>NUCLEOTIDE SEQUENCE [LARGE SCALE GENOMIC DNA]</scope>
    <source>
        <strain evidence="2 3">FJAT-49732</strain>
    </source>
</reference>
<dbReference type="PANTHER" id="PTHR43031">
    <property type="entry name" value="FAD-DEPENDENT OXIDOREDUCTASE"/>
    <property type="match status" value="1"/>
</dbReference>
<dbReference type="Gene3D" id="3.40.250.10">
    <property type="entry name" value="Rhodanese-like domain"/>
    <property type="match status" value="1"/>
</dbReference>
<name>A0A942TNN6_9BACI</name>
<accession>A0A942TNN6</accession>
<dbReference type="EMBL" id="JAGYPJ010000001">
    <property type="protein sequence ID" value="MBS4200071.1"/>
    <property type="molecule type" value="Genomic_DNA"/>
</dbReference>
<protein>
    <submittedName>
        <fullName evidence="2">Rhodanese-like domain-containing protein</fullName>
    </submittedName>
</protein>
<evidence type="ECO:0000313" key="2">
    <source>
        <dbReference type="EMBL" id="MBS4200071.1"/>
    </source>
</evidence>
<dbReference type="Proteomes" id="UP000682713">
    <property type="component" value="Unassembled WGS sequence"/>
</dbReference>
<sequence>MEHIKTITPEEVQKQLEEGKTLNLIDVREDDEVAEGMIPTAVHIKMGDIPENLAKLDPNKEYIFICRSSGRSGRVCDYLFDQGYKVCNMVGGMLEWEGPLEQKN</sequence>
<proteinExistence type="predicted"/>
<dbReference type="RefSeq" id="WP_213110687.1">
    <property type="nucleotide sequence ID" value="NZ_JAGYPJ010000001.1"/>
</dbReference>
<dbReference type="CDD" id="cd00158">
    <property type="entry name" value="RHOD"/>
    <property type="match status" value="1"/>
</dbReference>
<feature type="domain" description="Rhodanese" evidence="1">
    <location>
        <begin position="18"/>
        <end position="102"/>
    </location>
</feature>
<dbReference type="InterPro" id="IPR001763">
    <property type="entry name" value="Rhodanese-like_dom"/>
</dbReference>
<gene>
    <name evidence="2" type="ORF">KHA93_10425</name>
</gene>
<dbReference type="PANTHER" id="PTHR43031:SF17">
    <property type="entry name" value="SULFURTRANSFERASE YTWF-RELATED"/>
    <property type="match status" value="1"/>
</dbReference>
<dbReference type="InterPro" id="IPR036873">
    <property type="entry name" value="Rhodanese-like_dom_sf"/>
</dbReference>
<evidence type="ECO:0000259" key="1">
    <source>
        <dbReference type="PROSITE" id="PS50206"/>
    </source>
</evidence>
<organism evidence="2 3">
    <name type="scientific">Lederbergia citrisecunda</name>
    <dbReference type="NCBI Taxonomy" id="2833583"/>
    <lineage>
        <taxon>Bacteria</taxon>
        <taxon>Bacillati</taxon>
        <taxon>Bacillota</taxon>
        <taxon>Bacilli</taxon>
        <taxon>Bacillales</taxon>
        <taxon>Bacillaceae</taxon>
        <taxon>Lederbergia</taxon>
    </lineage>
</organism>
<dbReference type="PROSITE" id="PS50206">
    <property type="entry name" value="RHODANESE_3"/>
    <property type="match status" value="1"/>
</dbReference>
<evidence type="ECO:0000313" key="3">
    <source>
        <dbReference type="Proteomes" id="UP000682713"/>
    </source>
</evidence>
<dbReference type="Pfam" id="PF00581">
    <property type="entry name" value="Rhodanese"/>
    <property type="match status" value="1"/>
</dbReference>
<dbReference type="AlphaFoldDB" id="A0A942TNN6"/>
<comment type="caution">
    <text evidence="2">The sequence shown here is derived from an EMBL/GenBank/DDBJ whole genome shotgun (WGS) entry which is preliminary data.</text>
</comment>
<keyword evidence="3" id="KW-1185">Reference proteome</keyword>
<dbReference type="SUPFAM" id="SSF52821">
    <property type="entry name" value="Rhodanese/Cell cycle control phosphatase"/>
    <property type="match status" value="1"/>
</dbReference>